<keyword evidence="1" id="KW-0732">Signal</keyword>
<protein>
    <recommendedName>
        <fullName evidence="4">SCP domain-containing protein</fullName>
    </recommendedName>
</protein>
<evidence type="ECO:0000313" key="2">
    <source>
        <dbReference type="EMBL" id="ULT93096.1"/>
    </source>
</evidence>
<dbReference type="Gene3D" id="3.40.33.10">
    <property type="entry name" value="CAP"/>
    <property type="match status" value="1"/>
</dbReference>
<dbReference type="OMA" id="IVECSHT"/>
<evidence type="ECO:0000256" key="1">
    <source>
        <dbReference type="SAM" id="SignalP"/>
    </source>
</evidence>
<organism evidence="2 3">
    <name type="scientific">Caenorhabditis briggsae</name>
    <dbReference type="NCBI Taxonomy" id="6238"/>
    <lineage>
        <taxon>Eukaryota</taxon>
        <taxon>Metazoa</taxon>
        <taxon>Ecdysozoa</taxon>
        <taxon>Nematoda</taxon>
        <taxon>Chromadorea</taxon>
        <taxon>Rhabditida</taxon>
        <taxon>Rhabditina</taxon>
        <taxon>Rhabditomorpha</taxon>
        <taxon>Rhabditoidea</taxon>
        <taxon>Rhabditidae</taxon>
        <taxon>Peloderinae</taxon>
        <taxon>Caenorhabditis</taxon>
    </lineage>
</organism>
<feature type="chain" id="PRO_5042134806" description="SCP domain-containing protein" evidence="1">
    <location>
        <begin position="20"/>
        <end position="204"/>
    </location>
</feature>
<accession>A0AAE9D433</accession>
<name>A0AAE9D433_CAEBR</name>
<dbReference type="Proteomes" id="UP000827892">
    <property type="component" value="Chromosome IV"/>
</dbReference>
<dbReference type="EMBL" id="CP090894">
    <property type="protein sequence ID" value="ULT93096.1"/>
    <property type="molecule type" value="Genomic_DNA"/>
</dbReference>
<dbReference type="InterPro" id="IPR035940">
    <property type="entry name" value="CAP_sf"/>
</dbReference>
<evidence type="ECO:0000313" key="3">
    <source>
        <dbReference type="Proteomes" id="UP000827892"/>
    </source>
</evidence>
<dbReference type="AlphaFoldDB" id="A0AAE9D433"/>
<gene>
    <name evidence="2" type="ORF">L3Y34_002941</name>
</gene>
<feature type="signal peptide" evidence="1">
    <location>
        <begin position="1"/>
        <end position="19"/>
    </location>
</feature>
<reference evidence="2 3" key="1">
    <citation type="submission" date="2022-05" db="EMBL/GenBank/DDBJ databases">
        <title>Chromosome-level reference genomes for two strains of Caenorhabditis briggsae: an improved platform for comparative genomics.</title>
        <authorList>
            <person name="Stevens L."/>
            <person name="Andersen E.C."/>
        </authorList>
    </citation>
    <scope>NUCLEOTIDE SEQUENCE [LARGE SCALE GENOMIC DNA]</scope>
    <source>
        <strain evidence="2">QX1410_ONT</strain>
        <tissue evidence="2">Whole-organism</tissue>
    </source>
</reference>
<evidence type="ECO:0008006" key="4">
    <source>
        <dbReference type="Google" id="ProtNLM"/>
    </source>
</evidence>
<sequence length="204" mass="23190">MKNFLQLIFGILLILKVSPSPIENSKQHEIIASLNDFRSKFAKIAQIANMYQLEYSNLRENEAKNYTNYCSLPKDFLENQPNYEPVPEQFVKKFLEYSEDHLKDLNKTDQFFGTKYYFSDVLRPLYMEVGCAKSEKSCALKLKNTASKILDGQGISVDYVCIFGPYMEPADLDRIHGPPGSACVYGKAENGILCKKATVLEAID</sequence>
<dbReference type="SUPFAM" id="SSF55797">
    <property type="entry name" value="PR-1-like"/>
    <property type="match status" value="1"/>
</dbReference>
<proteinExistence type="predicted"/>